<dbReference type="InterPro" id="IPR017449">
    <property type="entry name" value="Pro-tRNA_synth_II"/>
</dbReference>
<dbReference type="EC" id="6.1.1.15" evidence="1"/>
<dbReference type="Pfam" id="PF09180">
    <property type="entry name" value="ProRS-C_1"/>
    <property type="match status" value="1"/>
</dbReference>
<evidence type="ECO:0000313" key="8">
    <source>
        <dbReference type="EMBL" id="GAF99473.1"/>
    </source>
</evidence>
<dbReference type="GO" id="GO:0005524">
    <property type="term" value="F:ATP binding"/>
    <property type="evidence" value="ECO:0007669"/>
    <property type="project" value="UniProtKB-KW"/>
</dbReference>
<dbReference type="SMART" id="SM00946">
    <property type="entry name" value="ProRS-C_1"/>
    <property type="match status" value="1"/>
</dbReference>
<dbReference type="InterPro" id="IPR004499">
    <property type="entry name" value="Pro-tRNA-ligase_IIa_arc-type"/>
</dbReference>
<dbReference type="CDD" id="cd00862">
    <property type="entry name" value="ProRS_anticodon_zinc"/>
    <property type="match status" value="1"/>
</dbReference>
<evidence type="ECO:0000259" key="7">
    <source>
        <dbReference type="SMART" id="SM00946"/>
    </source>
</evidence>
<dbReference type="Pfam" id="PF03129">
    <property type="entry name" value="HGTP_anticodon"/>
    <property type="match status" value="1"/>
</dbReference>
<proteinExistence type="predicted"/>
<keyword evidence="4" id="KW-0067">ATP-binding</keyword>
<dbReference type="InterPro" id="IPR036621">
    <property type="entry name" value="Anticodon-bd_dom_sf"/>
</dbReference>
<evidence type="ECO:0000256" key="1">
    <source>
        <dbReference type="ARBA" id="ARBA00012831"/>
    </source>
</evidence>
<comment type="caution">
    <text evidence="8">The sequence shown here is derived from an EMBL/GenBank/DDBJ whole genome shotgun (WGS) entry which is preliminary data.</text>
</comment>
<dbReference type="InterPro" id="IPR016061">
    <property type="entry name" value="Pro-tRNA_ligase_II_C"/>
</dbReference>
<reference evidence="8" key="1">
    <citation type="journal article" date="2014" name="Front. Microbiol.">
        <title>High frequency of phylogenetically diverse reductive dehalogenase-homologous genes in deep subseafloor sedimentary metagenomes.</title>
        <authorList>
            <person name="Kawai M."/>
            <person name="Futagami T."/>
            <person name="Toyoda A."/>
            <person name="Takaki Y."/>
            <person name="Nishi S."/>
            <person name="Hori S."/>
            <person name="Arai W."/>
            <person name="Tsubouchi T."/>
            <person name="Morono Y."/>
            <person name="Uchiyama I."/>
            <person name="Ito T."/>
            <person name="Fujiyama A."/>
            <person name="Inagaki F."/>
            <person name="Takami H."/>
        </authorList>
    </citation>
    <scope>NUCLEOTIDE SEQUENCE</scope>
    <source>
        <strain evidence="8">Expedition CK06-06</strain>
    </source>
</reference>
<keyword evidence="6" id="KW-0030">Aminoacyl-tRNA synthetase</keyword>
<evidence type="ECO:0000256" key="3">
    <source>
        <dbReference type="ARBA" id="ARBA00022741"/>
    </source>
</evidence>
<gene>
    <name evidence="8" type="ORF">S01H1_20497</name>
</gene>
<feature type="domain" description="Proline-tRNA ligase class II C-terminal" evidence="7">
    <location>
        <begin position="151"/>
        <end position="219"/>
    </location>
</feature>
<dbReference type="PANTHER" id="PTHR43382">
    <property type="entry name" value="PROLYL-TRNA SYNTHETASE"/>
    <property type="match status" value="1"/>
</dbReference>
<dbReference type="GO" id="GO:0004827">
    <property type="term" value="F:proline-tRNA ligase activity"/>
    <property type="evidence" value="ECO:0007669"/>
    <property type="project" value="UniProtKB-EC"/>
</dbReference>
<keyword evidence="5" id="KW-0648">Protein biosynthesis</keyword>
<dbReference type="PANTHER" id="PTHR43382:SF2">
    <property type="entry name" value="BIFUNCTIONAL GLUTAMATE_PROLINE--TRNA LIGASE"/>
    <property type="match status" value="1"/>
</dbReference>
<organism evidence="8">
    <name type="scientific">marine sediment metagenome</name>
    <dbReference type="NCBI Taxonomy" id="412755"/>
    <lineage>
        <taxon>unclassified sequences</taxon>
        <taxon>metagenomes</taxon>
        <taxon>ecological metagenomes</taxon>
    </lineage>
</organism>
<dbReference type="GO" id="GO:0017101">
    <property type="term" value="C:aminoacyl-tRNA synthetase multienzyme complex"/>
    <property type="evidence" value="ECO:0007669"/>
    <property type="project" value="TreeGrafter"/>
</dbReference>
<dbReference type="InterPro" id="IPR004154">
    <property type="entry name" value="Anticodon-bd"/>
</dbReference>
<protein>
    <recommendedName>
        <fullName evidence="1">proline--tRNA ligase</fullName>
        <ecNumber evidence="1">6.1.1.15</ecNumber>
    </recommendedName>
</protein>
<dbReference type="Gene3D" id="3.40.50.800">
    <property type="entry name" value="Anticodon-binding domain"/>
    <property type="match status" value="1"/>
</dbReference>
<evidence type="ECO:0000256" key="4">
    <source>
        <dbReference type="ARBA" id="ARBA00022840"/>
    </source>
</evidence>
<feature type="non-terminal residue" evidence="8">
    <location>
        <position position="1"/>
    </location>
</feature>
<dbReference type="FunFam" id="3.40.50.800:FF:000005">
    <property type="entry name" value="bifunctional glutamate/proline--tRNA ligase"/>
    <property type="match status" value="1"/>
</dbReference>
<dbReference type="EMBL" id="BARS01011226">
    <property type="protein sequence ID" value="GAF99473.1"/>
    <property type="molecule type" value="Genomic_DNA"/>
</dbReference>
<dbReference type="SUPFAM" id="SSF64586">
    <property type="entry name" value="C-terminal domain of ProRS"/>
    <property type="match status" value="1"/>
</dbReference>
<evidence type="ECO:0000256" key="5">
    <source>
        <dbReference type="ARBA" id="ARBA00022917"/>
    </source>
</evidence>
<name>X0U135_9ZZZZ</name>
<evidence type="ECO:0000256" key="2">
    <source>
        <dbReference type="ARBA" id="ARBA00022598"/>
    </source>
</evidence>
<dbReference type="AlphaFoldDB" id="X0U135"/>
<keyword evidence="2" id="KW-0436">Ligase</keyword>
<keyword evidence="3" id="KW-0547">Nucleotide-binding</keyword>
<dbReference type="GO" id="GO:0005737">
    <property type="term" value="C:cytoplasm"/>
    <property type="evidence" value="ECO:0007669"/>
    <property type="project" value="InterPro"/>
</dbReference>
<sequence length="219" mass="24135">GISERAIAAVIAVHGDDRGLVFPPKIAPIQVVVIPIHYKGFEEQINSECQRVEAALSQEGFRVKIDNRPKLTPGSKFYEWESKGVPLRIEIGPRDIKQGKVTLARRDTGEKMPCERSSLTLIGKMLVEIGENLKKRAWKVMEDHISTTGDVIEAKRVLNKDGGIVEIPWCGQAACGQRIEVEVDARVLGLPLGARGAVSDECPSCGMKGEHRIRVARSY</sequence>
<accession>X0U135</accession>
<dbReference type="GO" id="GO:0006433">
    <property type="term" value="P:prolyl-tRNA aminoacylation"/>
    <property type="evidence" value="ECO:0007669"/>
    <property type="project" value="InterPro"/>
</dbReference>
<dbReference type="SUPFAM" id="SSF52954">
    <property type="entry name" value="Class II aaRS ABD-related"/>
    <property type="match status" value="1"/>
</dbReference>
<dbReference type="Gene3D" id="3.30.110.30">
    <property type="entry name" value="C-terminal domain of ProRS"/>
    <property type="match status" value="1"/>
</dbReference>
<evidence type="ECO:0000256" key="6">
    <source>
        <dbReference type="ARBA" id="ARBA00023146"/>
    </source>
</evidence>